<dbReference type="InterPro" id="IPR051693">
    <property type="entry name" value="UPF0046_metallophosphoest"/>
</dbReference>
<dbReference type="RefSeq" id="WP_249298381.1">
    <property type="nucleotide sequence ID" value="NZ_JACRSX010000019.1"/>
</dbReference>
<dbReference type="Proteomes" id="UP000606193">
    <property type="component" value="Unassembled WGS sequence"/>
</dbReference>
<feature type="domain" description="Calcineurin-like phosphoesterase" evidence="1">
    <location>
        <begin position="13"/>
        <end position="168"/>
    </location>
</feature>
<evidence type="ECO:0000313" key="2">
    <source>
        <dbReference type="EMBL" id="MBC8563285.1"/>
    </source>
</evidence>
<sequence length="219" mass="26241">MKILLLADEESKYLWDFFEKEKLDGIDLIISCGDLKAEYLSFLATFTTVPVLYVHGNHDVHYDRKAPDGCVCIDDEVFVYKGLRIAGLGGSMCYSMRKYQYTEHQMYQRWSRLKWKVRIRGGLDILVAHAPAKDLGDGEDLPHQGFRCFRWVMKHYKPEYFFHGHVHMNYNRNQPRISKYLDTTIINAYERYIVEVPEPEKKRKFWERMNKRLYPKDYY</sequence>
<comment type="caution">
    <text evidence="2">The sequence shown here is derived from an EMBL/GenBank/DDBJ whole genome shotgun (WGS) entry which is preliminary data.</text>
</comment>
<proteinExistence type="predicted"/>
<evidence type="ECO:0000259" key="1">
    <source>
        <dbReference type="Pfam" id="PF00149"/>
    </source>
</evidence>
<dbReference type="InterPro" id="IPR004843">
    <property type="entry name" value="Calcineurin-like_PHP"/>
</dbReference>
<keyword evidence="3" id="KW-1185">Reference proteome</keyword>
<dbReference type="EMBL" id="JACRSX010000019">
    <property type="protein sequence ID" value="MBC8563285.1"/>
    <property type="molecule type" value="Genomic_DNA"/>
</dbReference>
<dbReference type="Gene3D" id="3.60.21.10">
    <property type="match status" value="1"/>
</dbReference>
<accession>A0ABR7N4J2</accession>
<reference evidence="2 3" key="1">
    <citation type="submission" date="2020-08" db="EMBL/GenBank/DDBJ databases">
        <title>Genome public.</title>
        <authorList>
            <person name="Liu C."/>
            <person name="Sun Q."/>
        </authorList>
    </citation>
    <scope>NUCLEOTIDE SEQUENCE [LARGE SCALE GENOMIC DNA]</scope>
    <source>
        <strain evidence="2 3">NSJ-37</strain>
    </source>
</reference>
<evidence type="ECO:0000313" key="3">
    <source>
        <dbReference type="Proteomes" id="UP000606193"/>
    </source>
</evidence>
<organism evidence="2 3">
    <name type="scientific">Jutongia huaianensis</name>
    <dbReference type="NCBI Taxonomy" id="2763668"/>
    <lineage>
        <taxon>Bacteria</taxon>
        <taxon>Bacillati</taxon>
        <taxon>Bacillota</taxon>
        <taxon>Clostridia</taxon>
        <taxon>Lachnospirales</taxon>
        <taxon>Lachnospiraceae</taxon>
        <taxon>Jutongia</taxon>
    </lineage>
</organism>
<gene>
    <name evidence="2" type="ORF">H8704_11730</name>
</gene>
<dbReference type="PANTHER" id="PTHR12905">
    <property type="entry name" value="METALLOPHOSPHOESTERASE"/>
    <property type="match status" value="1"/>
</dbReference>
<dbReference type="SUPFAM" id="SSF56300">
    <property type="entry name" value="Metallo-dependent phosphatases"/>
    <property type="match status" value="1"/>
</dbReference>
<dbReference type="InterPro" id="IPR029052">
    <property type="entry name" value="Metallo-depent_PP-like"/>
</dbReference>
<protein>
    <submittedName>
        <fullName evidence="2">Metallophosphoesterase family protein</fullName>
    </submittedName>
</protein>
<name>A0ABR7N4J2_9FIRM</name>
<dbReference type="PANTHER" id="PTHR12905:SF0">
    <property type="entry name" value="CALCINEURIN-LIKE PHOSPHOESTERASE DOMAIN-CONTAINING PROTEIN"/>
    <property type="match status" value="1"/>
</dbReference>
<dbReference type="Pfam" id="PF00149">
    <property type="entry name" value="Metallophos"/>
    <property type="match status" value="1"/>
</dbReference>